<dbReference type="SUPFAM" id="SSF53335">
    <property type="entry name" value="S-adenosyl-L-methionine-dependent methyltransferases"/>
    <property type="match status" value="1"/>
</dbReference>
<dbReference type="EMBL" id="JAROCD010000005">
    <property type="protein sequence ID" value="MDN4601955.1"/>
    <property type="molecule type" value="Genomic_DNA"/>
</dbReference>
<dbReference type="Pfam" id="PF13649">
    <property type="entry name" value="Methyltransf_25"/>
    <property type="match status" value="1"/>
</dbReference>
<dbReference type="PANTHER" id="PTHR43861:SF1">
    <property type="entry name" value="TRANS-ACONITATE 2-METHYLTRANSFERASE"/>
    <property type="match status" value="1"/>
</dbReference>
<name>A0ABT8JA21_9BACL</name>
<dbReference type="PANTHER" id="PTHR43861">
    <property type="entry name" value="TRANS-ACONITATE 2-METHYLTRANSFERASE-RELATED"/>
    <property type="match status" value="1"/>
</dbReference>
<evidence type="ECO:0000256" key="2">
    <source>
        <dbReference type="ARBA" id="ARBA00022679"/>
    </source>
</evidence>
<dbReference type="InterPro" id="IPR029063">
    <property type="entry name" value="SAM-dependent_MTases_sf"/>
</dbReference>
<organism evidence="4 5">
    <name type="scientific">Paenibacillus vandeheii</name>
    <dbReference type="NCBI Taxonomy" id="3035917"/>
    <lineage>
        <taxon>Bacteria</taxon>
        <taxon>Bacillati</taxon>
        <taxon>Bacillota</taxon>
        <taxon>Bacilli</taxon>
        <taxon>Bacillales</taxon>
        <taxon>Paenibacillaceae</taxon>
        <taxon>Paenibacillus</taxon>
    </lineage>
</organism>
<dbReference type="RefSeq" id="WP_301246632.1">
    <property type="nucleotide sequence ID" value="NZ_JAROCD010000005.1"/>
</dbReference>
<keyword evidence="1 4" id="KW-0489">Methyltransferase</keyword>
<keyword evidence="5" id="KW-1185">Reference proteome</keyword>
<feature type="domain" description="Methyltransferase" evidence="3">
    <location>
        <begin position="42"/>
        <end position="137"/>
    </location>
</feature>
<comment type="caution">
    <text evidence="4">The sequence shown here is derived from an EMBL/GenBank/DDBJ whole genome shotgun (WGS) entry which is preliminary data.</text>
</comment>
<gene>
    <name evidence="4" type="ORF">P5G61_12020</name>
</gene>
<evidence type="ECO:0000256" key="1">
    <source>
        <dbReference type="ARBA" id="ARBA00022603"/>
    </source>
</evidence>
<dbReference type="InterPro" id="IPR041698">
    <property type="entry name" value="Methyltransf_25"/>
</dbReference>
<protein>
    <submittedName>
        <fullName evidence="4">Methyltransferase domain-containing protein</fullName>
    </submittedName>
</protein>
<accession>A0ABT8JA21</accession>
<dbReference type="GO" id="GO:0032259">
    <property type="term" value="P:methylation"/>
    <property type="evidence" value="ECO:0007669"/>
    <property type="project" value="UniProtKB-KW"/>
</dbReference>
<proteinExistence type="predicted"/>
<keyword evidence="2" id="KW-0808">Transferase</keyword>
<evidence type="ECO:0000313" key="5">
    <source>
        <dbReference type="Proteomes" id="UP001174205"/>
    </source>
</evidence>
<evidence type="ECO:0000259" key="3">
    <source>
        <dbReference type="Pfam" id="PF13649"/>
    </source>
</evidence>
<reference evidence="4" key="1">
    <citation type="submission" date="2023-03" db="EMBL/GenBank/DDBJ databases">
        <title>MT1 and MT2 Draft Genomes of Novel Species.</title>
        <authorList>
            <person name="Venkateswaran K."/>
        </authorList>
    </citation>
    <scope>NUCLEOTIDE SEQUENCE</scope>
    <source>
        <strain evidence="4">F6_3S_P_1C</strain>
    </source>
</reference>
<dbReference type="Gene3D" id="2.20.25.110">
    <property type="entry name" value="S-adenosyl-L-methionine-dependent methyltransferases"/>
    <property type="match status" value="1"/>
</dbReference>
<dbReference type="GO" id="GO:0008168">
    <property type="term" value="F:methyltransferase activity"/>
    <property type="evidence" value="ECO:0007669"/>
    <property type="project" value="UniProtKB-KW"/>
</dbReference>
<sequence length="263" mass="30336">MTIHIDNTEEYDNPALYDQENNAYLEDVKFLSKWAANTNGVIIDIACGTGRATIPLAMEGHHLVGIDVHKGMLEEARNKTADLQLAIEWVEQDCTKLQLNVVSRLIYSIGNSFQHFLTNEAQDGLLCSVNKHLEMGGLFIFGTRFPSTEELLQPPIEEYWRSYVDSETYNAVDVYTLNRYDSVQQIQHYITTRKTKDGNGNIISEKGTNIRLRYTYPQEMERLLRTNGFKILHLYKDWQGTPLTEECYEMIYVCQKSEQCVTK</sequence>
<dbReference type="Proteomes" id="UP001174205">
    <property type="component" value="Unassembled WGS sequence"/>
</dbReference>
<dbReference type="Gene3D" id="3.40.50.150">
    <property type="entry name" value="Vaccinia Virus protein VP39"/>
    <property type="match status" value="1"/>
</dbReference>
<dbReference type="CDD" id="cd02440">
    <property type="entry name" value="AdoMet_MTases"/>
    <property type="match status" value="1"/>
</dbReference>
<evidence type="ECO:0000313" key="4">
    <source>
        <dbReference type="EMBL" id="MDN4601955.1"/>
    </source>
</evidence>